<dbReference type="GeneID" id="5996263"/>
<name>Q2U6E4_ASPOR</name>
<keyword evidence="3" id="KW-1185">Reference proteome</keyword>
<evidence type="ECO:0000313" key="3">
    <source>
        <dbReference type="Proteomes" id="UP000006564"/>
    </source>
</evidence>
<dbReference type="AlphaFoldDB" id="Q2U6E4"/>
<reference evidence="2 3" key="1">
    <citation type="journal article" date="2005" name="Nature">
        <title>Genome sequencing and analysis of Aspergillus oryzae.</title>
        <authorList>
            <person name="Machida M."/>
            <person name="Asai K."/>
            <person name="Sano M."/>
            <person name="Tanaka T."/>
            <person name="Kumagai T."/>
            <person name="Terai G."/>
            <person name="Kusumoto K."/>
            <person name="Arima T."/>
            <person name="Akita O."/>
            <person name="Kashiwagi Y."/>
            <person name="Abe K."/>
            <person name="Gomi K."/>
            <person name="Horiuchi H."/>
            <person name="Kitamoto K."/>
            <person name="Kobayashi T."/>
            <person name="Takeuchi M."/>
            <person name="Denning D.W."/>
            <person name="Galagan J.E."/>
            <person name="Nierman W.C."/>
            <person name="Yu J."/>
            <person name="Archer D.B."/>
            <person name="Bennett J.W."/>
            <person name="Bhatnagar D."/>
            <person name="Cleveland T.E."/>
            <person name="Fedorova N.D."/>
            <person name="Gotoh O."/>
            <person name="Horikawa H."/>
            <person name="Hosoyama A."/>
            <person name="Ichinomiya M."/>
            <person name="Igarashi R."/>
            <person name="Iwashita K."/>
            <person name="Juvvadi P.R."/>
            <person name="Kato M."/>
            <person name="Kato Y."/>
            <person name="Kin T."/>
            <person name="Kokubun A."/>
            <person name="Maeda H."/>
            <person name="Maeyama N."/>
            <person name="Maruyama J."/>
            <person name="Nagasaki H."/>
            <person name="Nakajima T."/>
            <person name="Oda K."/>
            <person name="Okada K."/>
            <person name="Paulsen I."/>
            <person name="Sakamoto K."/>
            <person name="Sawano T."/>
            <person name="Takahashi M."/>
            <person name="Takase K."/>
            <person name="Terabayashi Y."/>
            <person name="Wortman J."/>
            <person name="Yamada O."/>
            <person name="Yamagata Y."/>
            <person name="Anazawa H."/>
            <person name="Hata Y."/>
            <person name="Koide Y."/>
            <person name="Komori T."/>
            <person name="Koyama Y."/>
            <person name="Minetoki T."/>
            <person name="Suharnan S."/>
            <person name="Tanaka A."/>
            <person name="Isono K."/>
            <person name="Kuhara S."/>
            <person name="Ogasawara N."/>
            <person name="Kikuchi H."/>
        </authorList>
    </citation>
    <scope>NUCLEOTIDE SEQUENCE [LARGE SCALE GENOMIC DNA]</scope>
    <source>
        <strain evidence="3">ATCC 42149 / RIB 40</strain>
    </source>
</reference>
<dbReference type="EMBL" id="AP007166">
    <property type="protein sequence ID" value="BAE62871.1"/>
    <property type="molecule type" value="Genomic_DNA"/>
</dbReference>
<organism evidence="2 3">
    <name type="scientific">Aspergillus oryzae (strain ATCC 42149 / RIB 40)</name>
    <name type="common">Yellow koji mold</name>
    <dbReference type="NCBI Taxonomy" id="510516"/>
    <lineage>
        <taxon>Eukaryota</taxon>
        <taxon>Fungi</taxon>
        <taxon>Dikarya</taxon>
        <taxon>Ascomycota</taxon>
        <taxon>Pezizomycotina</taxon>
        <taxon>Eurotiomycetes</taxon>
        <taxon>Eurotiomycetidae</taxon>
        <taxon>Eurotiales</taxon>
        <taxon>Aspergillaceae</taxon>
        <taxon>Aspergillus</taxon>
        <taxon>Aspergillus subgen. Circumdati</taxon>
    </lineage>
</organism>
<evidence type="ECO:0000256" key="1">
    <source>
        <dbReference type="SAM" id="MobiDB-lite"/>
    </source>
</evidence>
<dbReference type="RefSeq" id="XP_023092482.1">
    <property type="nucleotide sequence ID" value="XM_023237675.1"/>
</dbReference>
<protein>
    <submittedName>
        <fullName evidence="2">DNA, SC113</fullName>
    </submittedName>
</protein>
<dbReference type="STRING" id="510516.Q2U6E4"/>
<gene>
    <name evidence="2" type="ORF">AO090120000271</name>
</gene>
<dbReference type="HOGENOM" id="CLU_108547_0_0_1"/>
<proteinExistence type="predicted"/>
<feature type="region of interest" description="Disordered" evidence="1">
    <location>
        <begin position="98"/>
        <end position="119"/>
    </location>
</feature>
<evidence type="ECO:0000313" key="2">
    <source>
        <dbReference type="EMBL" id="BAE62871.1"/>
    </source>
</evidence>
<sequence>MTRYLCMKGEHDFADFSQPDPLSWTLLFKKHKMTVLLMLPPSATIPSVQATLLRALQSRGLTEINGDPVPEDSSDIEFGVAVDRNDLGKGWTKLEFQTPQFDEDEAPKRGAGRRSAAPLSLQAAEIRNGQPVAFRFRKRGEETETAEELIDLELEDPGWDVVLPSLDDEEEEN</sequence>
<dbReference type="EMBL" id="BA000053">
    <property type="protein sequence ID" value="BAE62871.1"/>
    <property type="molecule type" value="Genomic_DNA"/>
</dbReference>
<dbReference type="KEGG" id="aor:AO090120000271"/>
<dbReference type="Proteomes" id="UP000006564">
    <property type="component" value="Chromosome 5"/>
</dbReference>
<accession>Q2U6E4</accession>